<dbReference type="AlphaFoldDB" id="A0A8S3QM82"/>
<dbReference type="PANTHER" id="PTHR46609">
    <property type="entry name" value="EXONUCLEASE, PHAGE-TYPE/RECB, C-TERMINAL DOMAIN-CONTAINING PROTEIN"/>
    <property type="match status" value="1"/>
</dbReference>
<evidence type="ECO:0000313" key="1">
    <source>
        <dbReference type="EMBL" id="CAG2197667.1"/>
    </source>
</evidence>
<comment type="caution">
    <text evidence="1">The sequence shown here is derived from an EMBL/GenBank/DDBJ whole genome shotgun (WGS) entry which is preliminary data.</text>
</comment>
<dbReference type="InterPro" id="IPR011335">
    <property type="entry name" value="Restrct_endonuc-II-like"/>
</dbReference>
<gene>
    <name evidence="1" type="ORF">MEDL_12539</name>
</gene>
<proteinExistence type="predicted"/>
<evidence type="ECO:0008006" key="3">
    <source>
        <dbReference type="Google" id="ProtNLM"/>
    </source>
</evidence>
<dbReference type="Proteomes" id="UP000683360">
    <property type="component" value="Unassembled WGS sequence"/>
</dbReference>
<keyword evidence="2" id="KW-1185">Reference proteome</keyword>
<sequence>MNNAAVKRKINFKRKKRGLWLHAPKRAKINLIFEENQTTPDTQSRQLTSEIVKAPIKRQNGSTWNTRRRLFPLLMKKTCKMKSCYLFPQLYDPQTTKINFAVPNINSINNFDLVETNIPREIYPGVIVQALEFMPRDKNYVLSVDGKKLAPGLPNTHGDQDLFGHDEGNSLHDLKNRLETEIQEVETKHYDKVIRKKNLEETLSNEVQEKWTMERNQRFTQSTQILTVYYPSMSFIEEGAFIIHNNEQPFIMVSPDGSIGRQDLGTTYESPTPILTCEFKCPFPNENTVPVYYDIPLRYIPQILGEMASTHTYHIIYLSWSAESSTVFRAKFDGDLWEMMMNAAIALYGQTIPKRPTRVSENAKEIRQRMVTYRKTCVGFLCEIPSIKCTSNGISQTTTETPYVFPLHVQRENEDTESNIEKVLTESVFNIKESYQICRRKASEVLVWLLSDSDRQRHPEMQNSVPIAYAMKGYSLSTNIIKH</sequence>
<name>A0A8S3QM82_MYTED</name>
<accession>A0A8S3QM82</accession>
<reference evidence="1" key="1">
    <citation type="submission" date="2021-03" db="EMBL/GenBank/DDBJ databases">
        <authorList>
            <person name="Bekaert M."/>
        </authorList>
    </citation>
    <scope>NUCLEOTIDE SEQUENCE</scope>
</reference>
<dbReference type="GO" id="GO:0006281">
    <property type="term" value="P:DNA repair"/>
    <property type="evidence" value="ECO:0007669"/>
    <property type="project" value="UniProtKB-ARBA"/>
</dbReference>
<dbReference type="Gene3D" id="3.90.320.10">
    <property type="match status" value="1"/>
</dbReference>
<organism evidence="1 2">
    <name type="scientific">Mytilus edulis</name>
    <name type="common">Blue mussel</name>
    <dbReference type="NCBI Taxonomy" id="6550"/>
    <lineage>
        <taxon>Eukaryota</taxon>
        <taxon>Metazoa</taxon>
        <taxon>Spiralia</taxon>
        <taxon>Lophotrochozoa</taxon>
        <taxon>Mollusca</taxon>
        <taxon>Bivalvia</taxon>
        <taxon>Autobranchia</taxon>
        <taxon>Pteriomorphia</taxon>
        <taxon>Mytilida</taxon>
        <taxon>Mytiloidea</taxon>
        <taxon>Mytilidae</taxon>
        <taxon>Mytilinae</taxon>
        <taxon>Mytilus</taxon>
    </lineage>
</organism>
<dbReference type="EMBL" id="CAJPWZ010000654">
    <property type="protein sequence ID" value="CAG2197667.1"/>
    <property type="molecule type" value="Genomic_DNA"/>
</dbReference>
<dbReference type="SUPFAM" id="SSF52980">
    <property type="entry name" value="Restriction endonuclease-like"/>
    <property type="match status" value="1"/>
</dbReference>
<dbReference type="PANTHER" id="PTHR46609:SF6">
    <property type="entry name" value="EXONUCLEASE, PHAGE-TYPE_RECB, C-TERMINAL DOMAIN-CONTAINING PROTEIN-RELATED"/>
    <property type="match status" value="1"/>
</dbReference>
<protein>
    <recommendedName>
        <fullName evidence="3">YqaJ viral recombinase domain-containing protein</fullName>
    </recommendedName>
</protein>
<dbReference type="InterPro" id="IPR011604">
    <property type="entry name" value="PDDEXK-like_dom_sf"/>
</dbReference>
<dbReference type="InterPro" id="IPR051703">
    <property type="entry name" value="NF-kappa-B_Signaling_Reg"/>
</dbReference>
<evidence type="ECO:0000313" key="2">
    <source>
        <dbReference type="Proteomes" id="UP000683360"/>
    </source>
</evidence>
<dbReference type="OrthoDB" id="10439022at2759"/>